<dbReference type="UniPathway" id="UPA00068">
    <property type="reaction ID" value="UER00106"/>
</dbReference>
<dbReference type="Proteomes" id="UP000239065">
    <property type="component" value="Unassembled WGS sequence"/>
</dbReference>
<dbReference type="SUPFAM" id="SSF56266">
    <property type="entry name" value="DmpA/ArgJ-like"/>
    <property type="match status" value="1"/>
</dbReference>
<gene>
    <name evidence="6" type="primary">argJ</name>
    <name evidence="7" type="ORF">CJ669_08700</name>
</gene>
<accession>A0A2S9SKT3</accession>
<evidence type="ECO:0000313" key="8">
    <source>
        <dbReference type="Proteomes" id="UP000239065"/>
    </source>
</evidence>
<dbReference type="EC" id="2.3.1.1" evidence="6"/>
<dbReference type="Gene3D" id="3.60.70.12">
    <property type="entry name" value="L-amino peptidase D-ALA esterase/amidase"/>
    <property type="match status" value="1"/>
</dbReference>
<evidence type="ECO:0000256" key="2">
    <source>
        <dbReference type="ARBA" id="ARBA00011475"/>
    </source>
</evidence>
<comment type="subcellular location">
    <subcellularLocation>
        <location evidence="6">Cytoplasm</location>
    </subcellularLocation>
</comment>
<dbReference type="GO" id="GO:0005737">
    <property type="term" value="C:cytoplasm"/>
    <property type="evidence" value="ECO:0007669"/>
    <property type="project" value="UniProtKB-SubCell"/>
</dbReference>
<proteinExistence type="inferred from homology"/>
<name>A0A2S9SKT3_9BACT</name>
<dbReference type="Pfam" id="PF01960">
    <property type="entry name" value="ArgJ"/>
    <property type="match status" value="1"/>
</dbReference>
<keyword evidence="6" id="KW-0055">Arginine biosynthesis</keyword>
<dbReference type="GO" id="GO:0006526">
    <property type="term" value="P:L-arginine biosynthetic process"/>
    <property type="evidence" value="ECO:0007669"/>
    <property type="project" value="UniProtKB-UniRule"/>
</dbReference>
<feature type="site" description="Cleavage; by autolysis" evidence="6">
    <location>
        <begin position="187"/>
        <end position="188"/>
    </location>
</feature>
<keyword evidence="5 6" id="KW-0012">Acyltransferase</keyword>
<dbReference type="InterPro" id="IPR002813">
    <property type="entry name" value="Arg_biosynth_ArgJ"/>
</dbReference>
<keyword evidence="6" id="KW-0963">Cytoplasm</keyword>
<evidence type="ECO:0000313" key="7">
    <source>
        <dbReference type="EMBL" id="PRM87185.1"/>
    </source>
</evidence>
<dbReference type="GO" id="GO:0006592">
    <property type="term" value="P:ornithine biosynthetic process"/>
    <property type="evidence" value="ECO:0007669"/>
    <property type="project" value="TreeGrafter"/>
</dbReference>
<dbReference type="PANTHER" id="PTHR23100:SF0">
    <property type="entry name" value="ARGININE BIOSYNTHESIS BIFUNCTIONAL PROTEIN ARGJ, MITOCHONDRIAL"/>
    <property type="match status" value="1"/>
</dbReference>
<feature type="binding site" evidence="6">
    <location>
        <position position="391"/>
    </location>
    <ligand>
        <name>substrate</name>
    </ligand>
</feature>
<dbReference type="GO" id="GO:0004042">
    <property type="term" value="F:L-glutamate N-acetyltransferase activity"/>
    <property type="evidence" value="ECO:0007669"/>
    <property type="project" value="UniProtKB-UniRule"/>
</dbReference>
<keyword evidence="6" id="KW-0511">Multifunctional enzyme</keyword>
<feature type="active site" description="Nucleophile" evidence="6">
    <location>
        <position position="188"/>
    </location>
</feature>
<comment type="catalytic activity">
    <reaction evidence="6">
        <text>L-glutamate + acetyl-CoA = N-acetyl-L-glutamate + CoA + H(+)</text>
        <dbReference type="Rhea" id="RHEA:24292"/>
        <dbReference type="ChEBI" id="CHEBI:15378"/>
        <dbReference type="ChEBI" id="CHEBI:29985"/>
        <dbReference type="ChEBI" id="CHEBI:44337"/>
        <dbReference type="ChEBI" id="CHEBI:57287"/>
        <dbReference type="ChEBI" id="CHEBI:57288"/>
        <dbReference type="EC" id="2.3.1.1"/>
    </reaction>
</comment>
<evidence type="ECO:0000256" key="6">
    <source>
        <dbReference type="HAMAP-Rule" id="MF_01106"/>
    </source>
</evidence>
<evidence type="ECO:0000256" key="4">
    <source>
        <dbReference type="ARBA" id="ARBA00022813"/>
    </source>
</evidence>
<feature type="site" description="Involved in the stabilization of negative charge on the oxyanion by the formation of the oxyanion hole" evidence="6">
    <location>
        <position position="115"/>
    </location>
</feature>
<keyword evidence="4 6" id="KW-0068">Autocatalytic cleavage</keyword>
<feature type="binding site" evidence="6">
    <location>
        <position position="150"/>
    </location>
    <ligand>
        <name>substrate</name>
    </ligand>
</feature>
<dbReference type="AlphaFoldDB" id="A0A2S9SKT3"/>
<dbReference type="Gene3D" id="3.10.20.340">
    <property type="entry name" value="ArgJ beta chain, C-terminal domain"/>
    <property type="match status" value="1"/>
</dbReference>
<organism evidence="7 8">
    <name type="scientific">Aliarcobacter cryaerophilus</name>
    <dbReference type="NCBI Taxonomy" id="28198"/>
    <lineage>
        <taxon>Bacteria</taxon>
        <taxon>Pseudomonadati</taxon>
        <taxon>Campylobacterota</taxon>
        <taxon>Epsilonproteobacteria</taxon>
        <taxon>Campylobacterales</taxon>
        <taxon>Arcobacteraceae</taxon>
        <taxon>Aliarcobacter</taxon>
    </lineage>
</organism>
<comment type="pathway">
    <text evidence="6">Amino-acid biosynthesis; L-arginine biosynthesis; L-ornithine and N-acetyl-L-glutamate from L-glutamate and N(2)-acetyl-L-ornithine (cyclic): step 1/1.</text>
</comment>
<feature type="binding site" evidence="6">
    <location>
        <position position="396"/>
    </location>
    <ligand>
        <name>substrate</name>
    </ligand>
</feature>
<comment type="similarity">
    <text evidence="1 6">Belongs to the ArgJ family.</text>
</comment>
<comment type="subunit">
    <text evidence="2 6">Heterotetramer of two alpha and two beta chains.</text>
</comment>
<comment type="function">
    <text evidence="6">Catalyzes two activities which are involved in the cyclic version of arginine biosynthesis: the synthesis of N-acetylglutamate from glutamate and acetyl-CoA as the acetyl donor, and of ornithine by transacetylation between N(2)-acetylornithine and glutamate.</text>
</comment>
<dbReference type="InterPro" id="IPR016117">
    <property type="entry name" value="ArgJ-like_dom_sf"/>
</dbReference>
<keyword evidence="3 6" id="KW-0808">Transferase</keyword>
<feature type="binding site" evidence="6">
    <location>
        <position position="267"/>
    </location>
    <ligand>
        <name>substrate</name>
    </ligand>
</feature>
<dbReference type="NCBIfam" id="TIGR00120">
    <property type="entry name" value="ArgJ"/>
    <property type="match status" value="1"/>
</dbReference>
<dbReference type="NCBIfam" id="NF003802">
    <property type="entry name" value="PRK05388.1"/>
    <property type="match status" value="1"/>
</dbReference>
<feature type="binding site" evidence="6">
    <location>
        <position position="188"/>
    </location>
    <ligand>
        <name>substrate</name>
    </ligand>
</feature>
<feature type="chain" id="PRO_5023326182" description="Arginine biosynthesis bifunctional protein ArgJ alpha chain" evidence="6">
    <location>
        <begin position="1"/>
        <end position="187"/>
    </location>
</feature>
<protein>
    <recommendedName>
        <fullName evidence="6">Arginine biosynthesis bifunctional protein ArgJ</fullName>
    </recommendedName>
    <domain>
        <recommendedName>
            <fullName evidence="6">Glutamate N-acetyltransferase</fullName>
            <ecNumber evidence="6">2.3.1.35</ecNumber>
        </recommendedName>
        <alternativeName>
            <fullName evidence="6">Ornithine acetyltransferase</fullName>
            <shortName evidence="6">OATase</shortName>
        </alternativeName>
        <alternativeName>
            <fullName evidence="6">Ornithine transacetylase</fullName>
        </alternativeName>
    </domain>
    <domain>
        <recommendedName>
            <fullName evidence="6">Amino-acid acetyltransferase</fullName>
            <ecNumber evidence="6">2.3.1.1</ecNumber>
        </recommendedName>
        <alternativeName>
            <fullName evidence="6">N-acetylglutamate synthase</fullName>
            <shortName evidence="6">AGSase</shortName>
        </alternativeName>
    </domain>
    <component>
        <recommendedName>
            <fullName evidence="6">Arginine biosynthesis bifunctional protein ArgJ alpha chain</fullName>
        </recommendedName>
    </component>
    <component>
        <recommendedName>
            <fullName evidence="6">Arginine biosynthesis bifunctional protein ArgJ beta chain</fullName>
        </recommendedName>
    </component>
</protein>
<keyword evidence="6" id="KW-0028">Amino-acid biosynthesis</keyword>
<evidence type="ECO:0000256" key="1">
    <source>
        <dbReference type="ARBA" id="ARBA00006774"/>
    </source>
</evidence>
<sequence length="396" mass="43064">MFTILPIKGYIDQIDGFFCDGIHAGLKPNGNNDLGFIYTKEACTVAAIFTENRFQAAPLKHFLAYEEGFKTNFVLINSKNANALTGRKGIEDINTLFSKLNFDSFELVNPVMSSTGVIGNRLPIEKLVTGALKFDLTAKSGENLSRAIMTTDAYPKTCLYEVKLEDGSSFKIGAVAKGAGMINPNLATMLCFICTDADVPYKDIKEALNKNKETTFNAISVDGDTSTNDTVMVLANGKSNAYDKDAFCEALRLVMHDMAMLMVADGEGAKKVAAFEVRNAATKEDAIKAAKALSNSLLVKTALFGEDPNFGRIASTIGASQIACDDEKLVISYNDVVVFNKGEICFDSIIEQKAADVLKKDQYKIICDIGLGNESFTAYGCDLGYKYVEINADYRS</sequence>
<dbReference type="EMBL" id="NXGJ01000012">
    <property type="protein sequence ID" value="PRM87185.1"/>
    <property type="molecule type" value="Genomic_DNA"/>
</dbReference>
<dbReference type="InterPro" id="IPR042195">
    <property type="entry name" value="ArgJ_beta_C"/>
</dbReference>
<dbReference type="CDD" id="cd02152">
    <property type="entry name" value="OAT"/>
    <property type="match status" value="1"/>
</dbReference>
<dbReference type="GO" id="GO:0004358">
    <property type="term" value="F:L-glutamate N-acetyltransferase activity, acting on acetyl-L-ornithine as donor"/>
    <property type="evidence" value="ECO:0007669"/>
    <property type="project" value="UniProtKB-UniRule"/>
</dbReference>
<evidence type="ECO:0000256" key="3">
    <source>
        <dbReference type="ARBA" id="ARBA00022679"/>
    </source>
</evidence>
<feature type="binding site" evidence="6">
    <location>
        <position position="177"/>
    </location>
    <ligand>
        <name>substrate</name>
    </ligand>
</feature>
<dbReference type="RefSeq" id="WP_105909590.1">
    <property type="nucleotide sequence ID" value="NZ_NXGJ01000012.1"/>
</dbReference>
<feature type="site" description="Involved in the stabilization of negative charge on the oxyanion by the formation of the oxyanion hole" evidence="6">
    <location>
        <position position="116"/>
    </location>
</feature>
<reference evidence="7 8" key="1">
    <citation type="submission" date="2017-09" db="EMBL/GenBank/DDBJ databases">
        <title>Reassesment of A. cryaerophilus.</title>
        <authorList>
            <person name="Perez-Cataluna A."/>
            <person name="Collado L."/>
            <person name="Salgado O."/>
            <person name="Lefinanco V."/>
            <person name="Figueras M.J."/>
        </authorList>
    </citation>
    <scope>NUCLEOTIDE SEQUENCE [LARGE SCALE GENOMIC DNA]</scope>
    <source>
        <strain evidence="7 8">LMG 9861</strain>
    </source>
</reference>
<comment type="caution">
    <text evidence="7">The sequence shown here is derived from an EMBL/GenBank/DDBJ whole genome shotgun (WGS) entry which is preliminary data.</text>
</comment>
<feature type="chain" id="PRO_5023326183" description="Arginine biosynthesis bifunctional protein ArgJ beta chain" evidence="6">
    <location>
        <begin position="188"/>
        <end position="396"/>
    </location>
</feature>
<comment type="pathway">
    <text evidence="6">Amino-acid biosynthesis; L-arginine biosynthesis; N(2)-acetyl-L-ornithine from L-glutamate: step 1/4.</text>
</comment>
<dbReference type="PANTHER" id="PTHR23100">
    <property type="entry name" value="ARGININE BIOSYNTHESIS BIFUNCTIONAL PROTEIN ARGJ"/>
    <property type="match status" value="1"/>
</dbReference>
<dbReference type="HAMAP" id="MF_01106">
    <property type="entry name" value="ArgJ"/>
    <property type="match status" value="1"/>
</dbReference>
<comment type="catalytic activity">
    <reaction evidence="6">
        <text>N(2)-acetyl-L-ornithine + L-glutamate = N-acetyl-L-glutamate + L-ornithine</text>
        <dbReference type="Rhea" id="RHEA:15349"/>
        <dbReference type="ChEBI" id="CHEBI:29985"/>
        <dbReference type="ChEBI" id="CHEBI:44337"/>
        <dbReference type="ChEBI" id="CHEBI:46911"/>
        <dbReference type="ChEBI" id="CHEBI:57805"/>
        <dbReference type="EC" id="2.3.1.35"/>
    </reaction>
</comment>
<dbReference type="EC" id="2.3.1.35" evidence="6"/>
<evidence type="ECO:0000256" key="5">
    <source>
        <dbReference type="ARBA" id="ARBA00023315"/>
    </source>
</evidence>